<dbReference type="EMBL" id="CAMXCT030000044">
    <property type="protein sequence ID" value="CAL4760246.1"/>
    <property type="molecule type" value="Genomic_DNA"/>
</dbReference>
<feature type="compositionally biased region" description="Acidic residues" evidence="1">
    <location>
        <begin position="782"/>
        <end position="799"/>
    </location>
</feature>
<name>A0A9P1FDL1_9DINO</name>
<proteinExistence type="predicted"/>
<protein>
    <submittedName>
        <fullName evidence="3">Uncharacterized protein</fullName>
    </submittedName>
</protein>
<keyword evidence="5" id="KW-1185">Reference proteome</keyword>
<evidence type="ECO:0000313" key="5">
    <source>
        <dbReference type="Proteomes" id="UP001152797"/>
    </source>
</evidence>
<keyword evidence="2" id="KW-1133">Transmembrane helix</keyword>
<comment type="caution">
    <text evidence="3">The sequence shown here is derived from an EMBL/GenBank/DDBJ whole genome shotgun (WGS) entry which is preliminary data.</text>
</comment>
<feature type="compositionally biased region" description="Low complexity" evidence="1">
    <location>
        <begin position="358"/>
        <end position="374"/>
    </location>
</feature>
<reference evidence="3" key="1">
    <citation type="submission" date="2022-10" db="EMBL/GenBank/DDBJ databases">
        <authorList>
            <person name="Chen Y."/>
            <person name="Dougan E. K."/>
            <person name="Chan C."/>
            <person name="Rhodes N."/>
            <person name="Thang M."/>
        </authorList>
    </citation>
    <scope>NUCLEOTIDE SEQUENCE</scope>
</reference>
<keyword evidence="2" id="KW-0472">Membrane</keyword>
<accession>A0A9P1FDL1</accession>
<organism evidence="3">
    <name type="scientific">Cladocopium goreaui</name>
    <dbReference type="NCBI Taxonomy" id="2562237"/>
    <lineage>
        <taxon>Eukaryota</taxon>
        <taxon>Sar</taxon>
        <taxon>Alveolata</taxon>
        <taxon>Dinophyceae</taxon>
        <taxon>Suessiales</taxon>
        <taxon>Symbiodiniaceae</taxon>
        <taxon>Cladocopium</taxon>
    </lineage>
</organism>
<dbReference type="OrthoDB" id="1935999at2759"/>
<evidence type="ECO:0000256" key="1">
    <source>
        <dbReference type="SAM" id="MobiDB-lite"/>
    </source>
</evidence>
<feature type="transmembrane region" description="Helical" evidence="2">
    <location>
        <begin position="610"/>
        <end position="634"/>
    </location>
</feature>
<sequence length="895" mass="99406">MSFDPAIFQAALLEVAEATKAAASAAQAIQNAPQQAVVTSPGSSPSSSNAQNVDWSKLLNKPPLFDYKSSEDEIRAYRDWNWQLAQFLNAIDSGYEKELQSLMDDPSHPFDLESASAETRNRSAKLYGLLASLCRNRSLHVIRSVKNGDGYEALRQLTLALRPSSSGRGLALMSALTSWPQFAMNQQLQPQVLRLEDALEEARKAGATIPDQLKQAILLKSVSGQLRTHLNLSIQETTTFAELRDHVLRWDRSQQRWNGLLFSEDAASSTAAPMEVDRIYSSGKKGEEPLMPQAHAVDIDVAAPVAPEDEDAVVGVEIDGERDVAVELQDDEIDMSFLAEMERELNEEDAKHVPMTPPVIAAPVPASPRASPTSRAHDEGGDESHESKKAKVESQKKMRIGMLRVSGRKAPKPFGCLKDSRMQIGPSVFSLSSAESELHSMISGTCDAIFVKNCMEFLLQVQIEHHQFTDNSAARQLIGRQGVGRIRHLSAKLLWLQDLTRLGEVNVSQVPTFWNYSDVGTKNLSKARLYFLLCGIGAVDPMTAEPIGQEEYDVATERDESRKALSKLGKAIKRISLILGVQSLESLAAEAKLLEICPKNVKAVERDNSAGLWTAVCVLCVLVMILATAFCCVWKKFNKRLKEQVEAMKQVQNDVFQCWSQVADEDSYIATQEARITEIHNRLMMHDGRLIEQSNEHSMLHDYACGLHYGLVESGGFLRFGFGLTTDQFTSLAMHERANLVAHGAMGSEQYLRLVRQRAKSEHADTTDVPINHGANINVENNNDEQAESETSDDDEMIDEGEQRVSPMTQLMENVKEQHGLAVQRGDWRDANSIQSFILTMITAISGGIDENLINQYRERAADLFLQLADNARPSRPEACATYGRFEAKLRNRER</sequence>
<feature type="region of interest" description="Disordered" evidence="1">
    <location>
        <begin position="757"/>
        <end position="799"/>
    </location>
</feature>
<dbReference type="AlphaFoldDB" id="A0A9P1FDL1"/>
<gene>
    <name evidence="3" type="ORF">C1SCF055_LOCUS1468</name>
</gene>
<dbReference type="EMBL" id="CAMXCT010000044">
    <property type="protein sequence ID" value="CAI3972934.1"/>
    <property type="molecule type" value="Genomic_DNA"/>
</dbReference>
<reference evidence="4" key="2">
    <citation type="submission" date="2024-04" db="EMBL/GenBank/DDBJ databases">
        <authorList>
            <person name="Chen Y."/>
            <person name="Shah S."/>
            <person name="Dougan E. K."/>
            <person name="Thang M."/>
            <person name="Chan C."/>
        </authorList>
    </citation>
    <scope>NUCLEOTIDE SEQUENCE [LARGE SCALE GENOMIC DNA]</scope>
</reference>
<evidence type="ECO:0000313" key="4">
    <source>
        <dbReference type="EMBL" id="CAL1126309.1"/>
    </source>
</evidence>
<evidence type="ECO:0000313" key="3">
    <source>
        <dbReference type="EMBL" id="CAI3972934.1"/>
    </source>
</evidence>
<keyword evidence="2" id="KW-0812">Transmembrane</keyword>
<evidence type="ECO:0000256" key="2">
    <source>
        <dbReference type="SAM" id="Phobius"/>
    </source>
</evidence>
<dbReference type="Proteomes" id="UP001152797">
    <property type="component" value="Unassembled WGS sequence"/>
</dbReference>
<dbReference type="EMBL" id="CAMXCT020000044">
    <property type="protein sequence ID" value="CAL1126309.1"/>
    <property type="molecule type" value="Genomic_DNA"/>
</dbReference>
<feature type="compositionally biased region" description="Basic and acidic residues" evidence="1">
    <location>
        <begin position="375"/>
        <end position="395"/>
    </location>
</feature>
<feature type="region of interest" description="Disordered" evidence="1">
    <location>
        <begin position="357"/>
        <end position="395"/>
    </location>
</feature>